<feature type="compositionally biased region" description="Basic and acidic residues" evidence="1">
    <location>
        <begin position="20"/>
        <end position="31"/>
    </location>
</feature>
<evidence type="ECO:0000313" key="2">
    <source>
        <dbReference type="EMBL" id="ERT07426.1"/>
    </source>
</evidence>
<reference evidence="2 3" key="1">
    <citation type="journal article" date="2013" name="Front. Microbiol.">
        <title>Comparative genomic analyses of the cyanobacterium, Lyngbya aestuarii BL J, a powerful hydrogen producer.</title>
        <authorList>
            <person name="Kothari A."/>
            <person name="Vaughn M."/>
            <person name="Garcia-Pichel F."/>
        </authorList>
    </citation>
    <scope>NUCLEOTIDE SEQUENCE [LARGE SCALE GENOMIC DNA]</scope>
    <source>
        <strain evidence="2 3">BL J</strain>
    </source>
</reference>
<dbReference type="OrthoDB" id="463452at2"/>
<dbReference type="RefSeq" id="WP_023066439.1">
    <property type="nucleotide sequence ID" value="NZ_AUZM01000022.1"/>
</dbReference>
<dbReference type="AlphaFoldDB" id="U7QM05"/>
<comment type="caution">
    <text evidence="2">The sequence shown here is derived from an EMBL/GenBank/DDBJ whole genome shotgun (WGS) entry which is preliminary data.</text>
</comment>
<name>U7QM05_9CYAN</name>
<evidence type="ECO:0000313" key="3">
    <source>
        <dbReference type="Proteomes" id="UP000017127"/>
    </source>
</evidence>
<evidence type="ECO:0000256" key="1">
    <source>
        <dbReference type="SAM" id="MobiDB-lite"/>
    </source>
</evidence>
<proteinExistence type="predicted"/>
<keyword evidence="3" id="KW-1185">Reference proteome</keyword>
<dbReference type="Proteomes" id="UP000017127">
    <property type="component" value="Unassembled WGS sequence"/>
</dbReference>
<feature type="region of interest" description="Disordered" evidence="1">
    <location>
        <begin position="1"/>
        <end position="31"/>
    </location>
</feature>
<sequence>MRVPSYLKQVQMGSPGGGRSRKESSSVHLTEDQIASITQDKEIKAALGRPIKRIIRDKQDKIILNVGDLITHKAVLKARQIGVLDVLLNSVYRRSSKPSIEE</sequence>
<accession>U7QM05</accession>
<organism evidence="2 3">
    <name type="scientific">Lyngbya aestuarii BL J</name>
    <dbReference type="NCBI Taxonomy" id="1348334"/>
    <lineage>
        <taxon>Bacteria</taxon>
        <taxon>Bacillati</taxon>
        <taxon>Cyanobacteriota</taxon>
        <taxon>Cyanophyceae</taxon>
        <taxon>Oscillatoriophycideae</taxon>
        <taxon>Oscillatoriales</taxon>
        <taxon>Microcoleaceae</taxon>
        <taxon>Lyngbya</taxon>
    </lineage>
</organism>
<dbReference type="EMBL" id="AUZM01000022">
    <property type="protein sequence ID" value="ERT07426.1"/>
    <property type="molecule type" value="Genomic_DNA"/>
</dbReference>
<protein>
    <submittedName>
        <fullName evidence="2">Putative cofactor-independent phosphoglycerate mutase</fullName>
    </submittedName>
</protein>
<gene>
    <name evidence="2" type="ORF">M595_2614</name>
</gene>